<accession>A0ABW5JH32</accession>
<proteinExistence type="predicted"/>
<evidence type="ECO:0000256" key="1">
    <source>
        <dbReference type="SAM" id="Phobius"/>
    </source>
</evidence>
<gene>
    <name evidence="2" type="ORF">ACFSVN_04710</name>
</gene>
<keyword evidence="1" id="KW-0812">Transmembrane</keyword>
<dbReference type="Proteomes" id="UP001597460">
    <property type="component" value="Unassembled WGS sequence"/>
</dbReference>
<comment type="caution">
    <text evidence="2">The sequence shown here is derived from an EMBL/GenBank/DDBJ whole genome shotgun (WGS) entry which is preliminary data.</text>
</comment>
<dbReference type="RefSeq" id="WP_390299371.1">
    <property type="nucleotide sequence ID" value="NZ_JBHULI010000006.1"/>
</dbReference>
<keyword evidence="1" id="KW-1133">Transmembrane helix</keyword>
<sequence>IYSVSSTLRSCHFVNAKNLHQEIEQALARTNNLIYTSLCLRTNVSLIAKIVCETETKDKVYCVQMSTLSLNIFLFFDICVGIILWRIYPNKKDPKNKLSGSL</sequence>
<evidence type="ECO:0000313" key="3">
    <source>
        <dbReference type="Proteomes" id="UP001597460"/>
    </source>
</evidence>
<reference evidence="3" key="1">
    <citation type="journal article" date="2019" name="Int. J. Syst. Evol. Microbiol.">
        <title>The Global Catalogue of Microorganisms (GCM) 10K type strain sequencing project: providing services to taxonomists for standard genome sequencing and annotation.</title>
        <authorList>
            <consortium name="The Broad Institute Genomics Platform"/>
            <consortium name="The Broad Institute Genome Sequencing Center for Infectious Disease"/>
            <person name="Wu L."/>
            <person name="Ma J."/>
        </authorList>
    </citation>
    <scope>NUCLEOTIDE SEQUENCE [LARGE SCALE GENOMIC DNA]</scope>
    <source>
        <strain evidence="3">KCTC 52042</strain>
    </source>
</reference>
<dbReference type="EMBL" id="JBHULI010000006">
    <property type="protein sequence ID" value="MFD2531743.1"/>
    <property type="molecule type" value="Genomic_DNA"/>
</dbReference>
<feature type="transmembrane region" description="Helical" evidence="1">
    <location>
        <begin position="68"/>
        <end position="88"/>
    </location>
</feature>
<keyword evidence="1" id="KW-0472">Membrane</keyword>
<keyword evidence="3" id="KW-1185">Reference proteome</keyword>
<feature type="non-terminal residue" evidence="2">
    <location>
        <position position="1"/>
    </location>
</feature>
<organism evidence="2 3">
    <name type="scientific">Gracilimonas halophila</name>
    <dbReference type="NCBI Taxonomy" id="1834464"/>
    <lineage>
        <taxon>Bacteria</taxon>
        <taxon>Pseudomonadati</taxon>
        <taxon>Balneolota</taxon>
        <taxon>Balneolia</taxon>
        <taxon>Balneolales</taxon>
        <taxon>Balneolaceae</taxon>
        <taxon>Gracilimonas</taxon>
    </lineage>
</organism>
<protein>
    <submittedName>
        <fullName evidence="2">Uncharacterized protein</fullName>
    </submittedName>
</protein>
<evidence type="ECO:0000313" key="2">
    <source>
        <dbReference type="EMBL" id="MFD2531743.1"/>
    </source>
</evidence>
<name>A0ABW5JH32_9BACT</name>